<sequence length="134" mass="15609">MKRRNFLLAPMVLVTAPTWANTVQSDEAIESSTIVHVVNFWLKKDLSEKEKKNFVGFFEDLRKIDIIKTLNYGVPAQTNPRPVVDNSFDYTLIVTFKNLKDITTYETHPIHLKAIEKYQHLWTKVMVKDTSIIK</sequence>
<dbReference type="Proteomes" id="UP000251241">
    <property type="component" value="Unassembled WGS sequence"/>
</dbReference>
<dbReference type="PROSITE" id="PS51502">
    <property type="entry name" value="S_R_A_B_BARREL"/>
    <property type="match status" value="1"/>
</dbReference>
<reference evidence="1 2" key="1">
    <citation type="submission" date="2018-06" db="EMBL/GenBank/DDBJ databases">
        <authorList>
            <consortium name="Pathogen Informatics"/>
            <person name="Doyle S."/>
        </authorList>
    </citation>
    <scope>NUCLEOTIDE SEQUENCE [LARGE SCALE GENOMIC DNA]</scope>
    <source>
        <strain evidence="1 2">NCTC11343</strain>
    </source>
</reference>
<dbReference type="Gene3D" id="3.30.70.100">
    <property type="match status" value="1"/>
</dbReference>
<dbReference type="InterPro" id="IPR011008">
    <property type="entry name" value="Dimeric_a/b-barrel"/>
</dbReference>
<organism evidence="1 2">
    <name type="scientific">Sphingobacterium multivorum</name>
    <dbReference type="NCBI Taxonomy" id="28454"/>
    <lineage>
        <taxon>Bacteria</taxon>
        <taxon>Pseudomonadati</taxon>
        <taxon>Bacteroidota</taxon>
        <taxon>Sphingobacteriia</taxon>
        <taxon>Sphingobacteriales</taxon>
        <taxon>Sphingobacteriaceae</taxon>
        <taxon>Sphingobacterium</taxon>
    </lineage>
</organism>
<name>A0A2X2L1E2_SPHMU</name>
<protein>
    <submittedName>
        <fullName evidence="1">Stress responsive A/B Barrel Domain</fullName>
    </submittedName>
</protein>
<gene>
    <name evidence="1" type="ORF">NCTC11343_03154</name>
</gene>
<dbReference type="SUPFAM" id="SSF54909">
    <property type="entry name" value="Dimeric alpha+beta barrel"/>
    <property type="match status" value="1"/>
</dbReference>
<dbReference type="GeneID" id="97183037"/>
<dbReference type="EMBL" id="UAUU01000009">
    <property type="protein sequence ID" value="SPZ87859.1"/>
    <property type="molecule type" value="Genomic_DNA"/>
</dbReference>
<proteinExistence type="predicted"/>
<dbReference type="RefSeq" id="WP_201639976.1">
    <property type="nucleotide sequence ID" value="NZ_CP068089.1"/>
</dbReference>
<accession>A0A2X2L1E2</accession>
<dbReference type="InterPro" id="IPR013097">
    <property type="entry name" value="Dabb"/>
</dbReference>
<dbReference type="SMART" id="SM00886">
    <property type="entry name" value="Dabb"/>
    <property type="match status" value="1"/>
</dbReference>
<dbReference type="Pfam" id="PF07876">
    <property type="entry name" value="Dabb"/>
    <property type="match status" value="1"/>
</dbReference>
<evidence type="ECO:0000313" key="2">
    <source>
        <dbReference type="Proteomes" id="UP000251241"/>
    </source>
</evidence>
<dbReference type="AlphaFoldDB" id="A0A2X2L1E2"/>
<evidence type="ECO:0000313" key="1">
    <source>
        <dbReference type="EMBL" id="SPZ87859.1"/>
    </source>
</evidence>